<evidence type="ECO:0000256" key="1">
    <source>
        <dbReference type="SAM" id="Phobius"/>
    </source>
</evidence>
<evidence type="ECO:0000313" key="3">
    <source>
        <dbReference type="Proteomes" id="UP000199658"/>
    </source>
</evidence>
<proteinExistence type="predicted"/>
<dbReference type="Proteomes" id="UP000199658">
    <property type="component" value="Unassembled WGS sequence"/>
</dbReference>
<feature type="transmembrane region" description="Helical" evidence="1">
    <location>
        <begin position="210"/>
        <end position="233"/>
    </location>
</feature>
<dbReference type="RefSeq" id="WP_090217840.1">
    <property type="nucleotide sequence ID" value="NZ_FOYO01000001.1"/>
</dbReference>
<evidence type="ECO:0000313" key="2">
    <source>
        <dbReference type="EMBL" id="SFR51673.1"/>
    </source>
</evidence>
<dbReference type="STRING" id="670154.SAMN04488002_2766"/>
<name>A0A1I6HB45_9RHOB</name>
<keyword evidence="1" id="KW-0812">Transmembrane</keyword>
<reference evidence="3" key="1">
    <citation type="submission" date="2016-10" db="EMBL/GenBank/DDBJ databases">
        <authorList>
            <person name="Varghese N."/>
            <person name="Submissions S."/>
        </authorList>
    </citation>
    <scope>NUCLEOTIDE SEQUENCE [LARGE SCALE GENOMIC DNA]</scope>
    <source>
        <strain evidence="3">DSM 26921</strain>
    </source>
</reference>
<dbReference type="EMBL" id="FOYO01000001">
    <property type="protein sequence ID" value="SFR51673.1"/>
    <property type="molecule type" value="Genomic_DNA"/>
</dbReference>
<dbReference type="OrthoDB" id="7820644at2"/>
<evidence type="ECO:0008006" key="4">
    <source>
        <dbReference type="Google" id="ProtNLM"/>
    </source>
</evidence>
<keyword evidence="3" id="KW-1185">Reference proteome</keyword>
<organism evidence="2 3">
    <name type="scientific">Litoreibacter janthinus</name>
    <dbReference type="NCBI Taxonomy" id="670154"/>
    <lineage>
        <taxon>Bacteria</taxon>
        <taxon>Pseudomonadati</taxon>
        <taxon>Pseudomonadota</taxon>
        <taxon>Alphaproteobacteria</taxon>
        <taxon>Rhodobacterales</taxon>
        <taxon>Roseobacteraceae</taxon>
        <taxon>Litoreibacter</taxon>
    </lineage>
</organism>
<keyword evidence="1" id="KW-0472">Membrane</keyword>
<feature type="transmembrane region" description="Helical" evidence="1">
    <location>
        <begin position="109"/>
        <end position="132"/>
    </location>
</feature>
<accession>A0A1I6HB45</accession>
<protein>
    <recommendedName>
        <fullName evidence="4">Yip1 domain-containing protein</fullName>
    </recommendedName>
</protein>
<feature type="transmembrane region" description="Helical" evidence="1">
    <location>
        <begin position="44"/>
        <end position="66"/>
    </location>
</feature>
<gene>
    <name evidence="2" type="ORF">SAMN04488002_2766</name>
</gene>
<feature type="transmembrane region" description="Helical" evidence="1">
    <location>
        <begin position="72"/>
        <end position="97"/>
    </location>
</feature>
<keyword evidence="1" id="KW-1133">Transmembrane helix</keyword>
<dbReference type="AlphaFoldDB" id="A0A1I6HB45"/>
<sequence length="240" mass="27058">MIGLIKEYWDDYLRFWELLGAALLRPIHEISYRVRHDSGMRNSVLFLGSALLTNAVLITLVLGQSLTDMSRVVILGINAAFLSLLGFVSFALAWRICRYRGNFRRLMRLGFYFNGIYVAITTLGALLFYGAFKALSPQLYREYHNGLTNCDDGLGAKIQRLNDLVASDPLVNMLNNVQATVIFLALIVYWIASLRLYFQLFPMGALRGAAAFILALVFWHVLLVVDFVFFLAIGQLVNGC</sequence>
<feature type="transmembrane region" description="Helical" evidence="1">
    <location>
        <begin position="177"/>
        <end position="198"/>
    </location>
</feature>